<dbReference type="PANTHER" id="PTHR30290">
    <property type="entry name" value="PERIPLASMIC BINDING COMPONENT OF ABC TRANSPORTER"/>
    <property type="match status" value="1"/>
</dbReference>
<evidence type="ECO:0000256" key="1">
    <source>
        <dbReference type="ARBA" id="ARBA00022729"/>
    </source>
</evidence>
<protein>
    <submittedName>
        <fullName evidence="4">ABC transporter substrate-binding protein</fullName>
    </submittedName>
</protein>
<dbReference type="InterPro" id="IPR000914">
    <property type="entry name" value="SBP_5_dom"/>
</dbReference>
<dbReference type="Pfam" id="PF00496">
    <property type="entry name" value="SBP_bac_5"/>
    <property type="match status" value="1"/>
</dbReference>
<evidence type="ECO:0000256" key="2">
    <source>
        <dbReference type="SAM" id="SignalP"/>
    </source>
</evidence>
<feature type="chain" id="PRO_5047080047" evidence="2">
    <location>
        <begin position="26"/>
        <end position="597"/>
    </location>
</feature>
<sequence>MVFTRRVVEALGCLLVLVCAVAAQAAHGLSIDGELKYGPAFERFAYTSPDAVKGGELILHEVGGFDKMNPFTLKGTAPGLVQSLVYESLTESSLDEPFSQYGLLASDMTIAADRLSVIFVLDEAAKFSDGVPVTADDVVFSVTTLKSDQVHPFYPSYYNDIAGAEKIDERTIRISFTKINRELPLIAGQMPVFPRHQFVGQSFANRELRQPVGSGPYLVESFSQGRSVVYRRNPDYWAAEHPVRRHQFNFDRIVVKYYKDQTVALEAFKAGEFDVMSINIAKQWVRDLRGEKIDDGRIVKGDFAHRNNAGMQGFVMNTRRPQFQDPRVRRALTLAFDFEWTNRALFYDQYVRSHSFFSNSYLAATGLPTPAEMALLAPFRDRVPEEVFTTPLAVPRSDEPGGMRHNLQEAVRLLQQSGWRLQDGVMRNAQGIPLSFEIMLVSATFERVMAGYVENLKRIGVDARYRTIDPALYTERITAFDFDMCVFVFGQSQSPGNEQRNFWHSQAADRRGSRNIAGIKDPVVDHLVEKIIYAEDRYQLIAACRALDRVLWYGYYLVPNWYLDHYRIAYHNRFNLPETLPLYYSDLSLLMTWWKRD</sequence>
<organism evidence="4 5">
    <name type="scientific">Desulfofustis limnaeus</name>
    <dbReference type="NCBI Taxonomy" id="2740163"/>
    <lineage>
        <taxon>Bacteria</taxon>
        <taxon>Pseudomonadati</taxon>
        <taxon>Thermodesulfobacteriota</taxon>
        <taxon>Desulfobulbia</taxon>
        <taxon>Desulfobulbales</taxon>
        <taxon>Desulfocapsaceae</taxon>
        <taxon>Desulfofustis</taxon>
    </lineage>
</organism>
<dbReference type="SUPFAM" id="SSF53850">
    <property type="entry name" value="Periplasmic binding protein-like II"/>
    <property type="match status" value="1"/>
</dbReference>
<dbReference type="InterPro" id="IPR039424">
    <property type="entry name" value="SBP_5"/>
</dbReference>
<accession>A0ABM7W823</accession>
<dbReference type="CDD" id="cd08497">
    <property type="entry name" value="MbnE-like"/>
    <property type="match status" value="1"/>
</dbReference>
<dbReference type="InterPro" id="IPR030678">
    <property type="entry name" value="Peptide/Ni-bd"/>
</dbReference>
<name>A0ABM7W823_9BACT</name>
<dbReference type="PIRSF" id="PIRSF002741">
    <property type="entry name" value="MppA"/>
    <property type="match status" value="1"/>
</dbReference>
<dbReference type="Gene3D" id="3.40.190.10">
    <property type="entry name" value="Periplasmic binding protein-like II"/>
    <property type="match status" value="1"/>
</dbReference>
<evidence type="ECO:0000313" key="4">
    <source>
        <dbReference type="EMBL" id="BDD87144.1"/>
    </source>
</evidence>
<evidence type="ECO:0000259" key="3">
    <source>
        <dbReference type="Pfam" id="PF00496"/>
    </source>
</evidence>
<dbReference type="PANTHER" id="PTHR30290:SF64">
    <property type="entry name" value="ABC TRANSPORTER PERIPLASMIC BINDING PROTEIN"/>
    <property type="match status" value="1"/>
</dbReference>
<keyword evidence="5" id="KW-1185">Reference proteome</keyword>
<gene>
    <name evidence="4" type="ORF">DPPLL_15090</name>
</gene>
<dbReference type="Proteomes" id="UP000830055">
    <property type="component" value="Chromosome"/>
</dbReference>
<reference evidence="4 5" key="1">
    <citation type="submission" date="2022-01" db="EMBL/GenBank/DDBJ databases">
        <title>Desulfofustis limnae sp. nov., a novel mesophilic sulfate-reducing bacterium isolated from marsh soil.</title>
        <authorList>
            <person name="Watanabe M."/>
            <person name="Takahashi A."/>
            <person name="Kojima H."/>
            <person name="Fukui M."/>
        </authorList>
    </citation>
    <scope>NUCLEOTIDE SEQUENCE [LARGE SCALE GENOMIC DNA]</scope>
    <source>
        <strain evidence="4 5">PPLL</strain>
    </source>
</reference>
<feature type="signal peptide" evidence="2">
    <location>
        <begin position="1"/>
        <end position="25"/>
    </location>
</feature>
<proteinExistence type="predicted"/>
<dbReference type="Gene3D" id="3.10.105.10">
    <property type="entry name" value="Dipeptide-binding Protein, Domain 3"/>
    <property type="match status" value="1"/>
</dbReference>
<dbReference type="EMBL" id="AP025516">
    <property type="protein sequence ID" value="BDD87144.1"/>
    <property type="molecule type" value="Genomic_DNA"/>
</dbReference>
<feature type="domain" description="Solute-binding protein family 5" evidence="3">
    <location>
        <begin position="102"/>
        <end position="503"/>
    </location>
</feature>
<evidence type="ECO:0000313" key="5">
    <source>
        <dbReference type="Proteomes" id="UP000830055"/>
    </source>
</evidence>
<keyword evidence="1 2" id="KW-0732">Signal</keyword>
<dbReference type="RefSeq" id="WP_284154183.1">
    <property type="nucleotide sequence ID" value="NZ_AP025516.1"/>
</dbReference>